<reference evidence="7" key="1">
    <citation type="journal article" date="2020" name="Nature">
        <title>Giant virus diversity and host interactions through global metagenomics.</title>
        <authorList>
            <person name="Schulz F."/>
            <person name="Roux S."/>
            <person name="Paez-Espino D."/>
            <person name="Jungbluth S."/>
            <person name="Walsh D.A."/>
            <person name="Denef V.J."/>
            <person name="McMahon K.D."/>
            <person name="Konstantinidis K.T."/>
            <person name="Eloe-Fadrosh E.A."/>
            <person name="Kyrpides N.C."/>
            <person name="Woyke T."/>
        </authorList>
    </citation>
    <scope>NUCLEOTIDE SEQUENCE</scope>
    <source>
        <strain evidence="7">GVMAG-S-1035118-87</strain>
    </source>
</reference>
<dbReference type="GO" id="GO:0043565">
    <property type="term" value="F:sequence-specific DNA binding"/>
    <property type="evidence" value="ECO:0007669"/>
    <property type="project" value="TreeGrafter"/>
</dbReference>
<dbReference type="Pfam" id="PF02086">
    <property type="entry name" value="MethyltransfD12"/>
    <property type="match status" value="1"/>
</dbReference>
<dbReference type="PANTHER" id="PTHR30481:SF3">
    <property type="entry name" value="DNA ADENINE METHYLASE"/>
    <property type="match status" value="1"/>
</dbReference>
<dbReference type="PROSITE" id="PS00092">
    <property type="entry name" value="N6_MTASE"/>
    <property type="match status" value="1"/>
</dbReference>
<dbReference type="NCBIfam" id="TIGR00571">
    <property type="entry name" value="dam"/>
    <property type="match status" value="1"/>
</dbReference>
<evidence type="ECO:0000256" key="5">
    <source>
        <dbReference type="ARBA" id="ARBA00022691"/>
    </source>
</evidence>
<keyword evidence="5" id="KW-0949">S-adenosyl-L-methionine</keyword>
<dbReference type="EC" id="2.1.1.72" evidence="2"/>
<evidence type="ECO:0000256" key="4">
    <source>
        <dbReference type="ARBA" id="ARBA00022679"/>
    </source>
</evidence>
<keyword evidence="3" id="KW-0489">Methyltransferase</keyword>
<dbReference type="PANTHER" id="PTHR30481">
    <property type="entry name" value="DNA ADENINE METHYLASE"/>
    <property type="match status" value="1"/>
</dbReference>
<dbReference type="InterPro" id="IPR023095">
    <property type="entry name" value="Ade_MeTrfase_dom_2"/>
</dbReference>
<dbReference type="AlphaFoldDB" id="A0A6C0AGZ6"/>
<proteinExistence type="inferred from homology"/>
<evidence type="ECO:0000313" key="7">
    <source>
        <dbReference type="EMBL" id="QHS78926.1"/>
    </source>
</evidence>
<dbReference type="InterPro" id="IPR002052">
    <property type="entry name" value="DNA_methylase_N6_adenine_CS"/>
</dbReference>
<dbReference type="SUPFAM" id="SSF53335">
    <property type="entry name" value="S-adenosyl-L-methionine-dependent methyltransferases"/>
    <property type="match status" value="1"/>
</dbReference>
<dbReference type="EMBL" id="MN740625">
    <property type="protein sequence ID" value="QHS78926.1"/>
    <property type="molecule type" value="Genomic_DNA"/>
</dbReference>
<comment type="similarity">
    <text evidence="1">Belongs to the N(4)/N(6)-methyltransferase family.</text>
</comment>
<dbReference type="GO" id="GO:1904047">
    <property type="term" value="F:S-adenosyl-L-methionine binding"/>
    <property type="evidence" value="ECO:0007669"/>
    <property type="project" value="TreeGrafter"/>
</dbReference>
<dbReference type="InterPro" id="IPR012263">
    <property type="entry name" value="M_m6A_EcoRV"/>
</dbReference>
<evidence type="ECO:0000256" key="6">
    <source>
        <dbReference type="ARBA" id="ARBA00047942"/>
    </source>
</evidence>
<dbReference type="GO" id="GO:0009307">
    <property type="term" value="P:DNA restriction-modification system"/>
    <property type="evidence" value="ECO:0007669"/>
    <property type="project" value="InterPro"/>
</dbReference>
<sequence>MEKPFLKWVGGKTQILDQVLEQFPREMEQYHEPFLGGGSVLLGLLSLREKGVIRVGSIFASDVNIGLIGLYRNIQDKVEEVLTVTQALLDELDTCTGTNVNRKEMTPNPSKETYYFSIRRRFNAVERTTVEASAMFLFLNRTCFRGVYREGPNGFNVPYGNYKTVHLDADHLRRVSRLIQDVVFTAEPFQTSLQKVDGFVYLDPPYVPLNATSFVGYQASGFVDHQALFQLCKKYNFLMSNADVPLVRDAFIGYPTSVISCRRAIHSKNPETRTNEVLIRYK</sequence>
<evidence type="ECO:0000256" key="3">
    <source>
        <dbReference type="ARBA" id="ARBA00022603"/>
    </source>
</evidence>
<evidence type="ECO:0000256" key="2">
    <source>
        <dbReference type="ARBA" id="ARBA00011900"/>
    </source>
</evidence>
<dbReference type="Gene3D" id="1.10.1020.10">
    <property type="entry name" value="Adenine-specific Methyltransferase, Domain 2"/>
    <property type="match status" value="1"/>
</dbReference>
<comment type="catalytic activity">
    <reaction evidence="6">
        <text>a 2'-deoxyadenosine in DNA + S-adenosyl-L-methionine = an N(6)-methyl-2'-deoxyadenosine in DNA + S-adenosyl-L-homocysteine + H(+)</text>
        <dbReference type="Rhea" id="RHEA:15197"/>
        <dbReference type="Rhea" id="RHEA-COMP:12418"/>
        <dbReference type="Rhea" id="RHEA-COMP:12419"/>
        <dbReference type="ChEBI" id="CHEBI:15378"/>
        <dbReference type="ChEBI" id="CHEBI:57856"/>
        <dbReference type="ChEBI" id="CHEBI:59789"/>
        <dbReference type="ChEBI" id="CHEBI:90615"/>
        <dbReference type="ChEBI" id="CHEBI:90616"/>
        <dbReference type="EC" id="2.1.1.72"/>
    </reaction>
</comment>
<name>A0A6C0AGZ6_9ZZZZ</name>
<dbReference type="PIRSF" id="PIRSF000398">
    <property type="entry name" value="M_m6A_EcoRV"/>
    <property type="match status" value="1"/>
</dbReference>
<dbReference type="PRINTS" id="PR00505">
    <property type="entry name" value="D12N6MTFRASE"/>
</dbReference>
<dbReference type="GO" id="GO:0006298">
    <property type="term" value="P:mismatch repair"/>
    <property type="evidence" value="ECO:0007669"/>
    <property type="project" value="TreeGrafter"/>
</dbReference>
<dbReference type="InterPro" id="IPR029063">
    <property type="entry name" value="SAM-dependent_MTases_sf"/>
</dbReference>
<accession>A0A6C0AGZ6</accession>
<dbReference type="GO" id="GO:0009007">
    <property type="term" value="F:site-specific DNA-methyltransferase (adenine-specific) activity"/>
    <property type="evidence" value="ECO:0007669"/>
    <property type="project" value="UniProtKB-EC"/>
</dbReference>
<organism evidence="7">
    <name type="scientific">viral metagenome</name>
    <dbReference type="NCBI Taxonomy" id="1070528"/>
    <lineage>
        <taxon>unclassified sequences</taxon>
        <taxon>metagenomes</taxon>
        <taxon>organismal metagenomes</taxon>
    </lineage>
</organism>
<dbReference type="InterPro" id="IPR012327">
    <property type="entry name" value="MeTrfase_D12"/>
</dbReference>
<evidence type="ECO:0000256" key="1">
    <source>
        <dbReference type="ARBA" id="ARBA00006594"/>
    </source>
</evidence>
<protein>
    <recommendedName>
        <fullName evidence="2">site-specific DNA-methyltransferase (adenine-specific)</fullName>
        <ecNumber evidence="2">2.1.1.72</ecNumber>
    </recommendedName>
</protein>
<dbReference type="GO" id="GO:0032259">
    <property type="term" value="P:methylation"/>
    <property type="evidence" value="ECO:0007669"/>
    <property type="project" value="UniProtKB-KW"/>
</dbReference>
<keyword evidence="4" id="KW-0808">Transferase</keyword>
<dbReference type="Gene3D" id="3.40.50.150">
    <property type="entry name" value="Vaccinia Virus protein VP39"/>
    <property type="match status" value="1"/>
</dbReference>